<protein>
    <submittedName>
        <fullName evidence="3">ATP-GRASP peptide maturase of grasp-with-spasm system</fullName>
    </submittedName>
</protein>
<dbReference type="GO" id="GO:0009432">
    <property type="term" value="P:SOS response"/>
    <property type="evidence" value="ECO:0007669"/>
    <property type="project" value="TreeGrafter"/>
</dbReference>
<evidence type="ECO:0000313" key="4">
    <source>
        <dbReference type="Proteomes" id="UP000245489"/>
    </source>
</evidence>
<dbReference type="GO" id="GO:0005524">
    <property type="term" value="F:ATP binding"/>
    <property type="evidence" value="ECO:0007669"/>
    <property type="project" value="UniProtKB-UniRule"/>
</dbReference>
<sequence>MILVLSHDAYEQGTDPVISWLLHHKANFLKISIGDLLGAKIPYKVDIDRQDIVVNGISFKDKISVIWHRRFMGEMNHFLNFESVHAANLRGEVRKEIDVFMEYLSTLLKNKKWLTSFQKININKIEALNIAQDCGLIIPKSCIVNNREEALKFWNQHPEGVITKTISGSRGHYIHENDTYVMLTTDMTQDRMEDLPAFFLPTLFQAKVKADFEIRVFYLDKQFFPTAILTPKSARSVDRKMDNNTVSTHFVPYQLPAEIMEKLNVFMEKIGLNTGSIDLMKCQDGSLVFLEVNPVGQYSAESERCNYKIEKSIAEWLIKQDN</sequence>
<keyword evidence="1" id="KW-0067">ATP-binding</keyword>
<dbReference type="PANTHER" id="PTHR21621:SF0">
    <property type="entry name" value="BETA-CITRYLGLUTAMATE SYNTHASE B-RELATED"/>
    <property type="match status" value="1"/>
</dbReference>
<name>A0A316E1N9_9BACT</name>
<keyword evidence="1" id="KW-0547">Nucleotide-binding</keyword>
<dbReference type="GO" id="GO:0005737">
    <property type="term" value="C:cytoplasm"/>
    <property type="evidence" value="ECO:0007669"/>
    <property type="project" value="TreeGrafter"/>
</dbReference>
<dbReference type="OrthoDB" id="583309at2"/>
<accession>A0A316E1N9</accession>
<dbReference type="InterPro" id="IPR011761">
    <property type="entry name" value="ATP-grasp"/>
</dbReference>
<gene>
    <name evidence="3" type="ORF">LV89_03114</name>
</gene>
<dbReference type="Gene3D" id="3.30.470.20">
    <property type="entry name" value="ATP-grasp fold, B domain"/>
    <property type="match status" value="1"/>
</dbReference>
<dbReference type="RefSeq" id="WP_109743818.1">
    <property type="nucleotide sequence ID" value="NZ_QGGO01000016.1"/>
</dbReference>
<reference evidence="3 4" key="1">
    <citation type="submission" date="2018-05" db="EMBL/GenBank/DDBJ databases">
        <title>Genomic Encyclopedia of Archaeal and Bacterial Type Strains, Phase II (KMG-II): from individual species to whole genera.</title>
        <authorList>
            <person name="Goeker M."/>
        </authorList>
    </citation>
    <scope>NUCLEOTIDE SEQUENCE [LARGE SCALE GENOMIC DNA]</scope>
    <source>
        <strain evidence="3 4">DSM 22214</strain>
    </source>
</reference>
<feature type="domain" description="ATP-grasp" evidence="2">
    <location>
        <begin position="128"/>
        <end position="318"/>
    </location>
</feature>
<dbReference type="PANTHER" id="PTHR21621">
    <property type="entry name" value="RIBOSOMAL PROTEIN S6 MODIFICATION PROTEIN"/>
    <property type="match status" value="1"/>
</dbReference>
<dbReference type="GO" id="GO:0018169">
    <property type="term" value="F:ribosomal S6-glutamic acid ligase activity"/>
    <property type="evidence" value="ECO:0007669"/>
    <property type="project" value="TreeGrafter"/>
</dbReference>
<dbReference type="Proteomes" id="UP000245489">
    <property type="component" value="Unassembled WGS sequence"/>
</dbReference>
<proteinExistence type="predicted"/>
<dbReference type="AlphaFoldDB" id="A0A316E1N9"/>
<comment type="caution">
    <text evidence="3">The sequence shown here is derived from an EMBL/GenBank/DDBJ whole genome shotgun (WGS) entry which is preliminary data.</text>
</comment>
<dbReference type="PROSITE" id="PS50975">
    <property type="entry name" value="ATP_GRASP"/>
    <property type="match status" value="1"/>
</dbReference>
<evidence type="ECO:0000313" key="3">
    <source>
        <dbReference type="EMBL" id="PWK23906.1"/>
    </source>
</evidence>
<evidence type="ECO:0000259" key="2">
    <source>
        <dbReference type="PROSITE" id="PS50975"/>
    </source>
</evidence>
<dbReference type="SUPFAM" id="SSF56059">
    <property type="entry name" value="Glutathione synthetase ATP-binding domain-like"/>
    <property type="match status" value="1"/>
</dbReference>
<evidence type="ECO:0000256" key="1">
    <source>
        <dbReference type="PROSITE-ProRule" id="PRU00409"/>
    </source>
</evidence>
<dbReference type="EMBL" id="QGGO01000016">
    <property type="protein sequence ID" value="PWK23906.1"/>
    <property type="molecule type" value="Genomic_DNA"/>
</dbReference>
<organism evidence="3 4">
    <name type="scientific">Arcicella aurantiaca</name>
    <dbReference type="NCBI Taxonomy" id="591202"/>
    <lineage>
        <taxon>Bacteria</taxon>
        <taxon>Pseudomonadati</taxon>
        <taxon>Bacteroidota</taxon>
        <taxon>Cytophagia</taxon>
        <taxon>Cytophagales</taxon>
        <taxon>Flectobacillaceae</taxon>
        <taxon>Arcicella</taxon>
    </lineage>
</organism>
<keyword evidence="4" id="KW-1185">Reference proteome</keyword>
<dbReference type="GO" id="GO:0046872">
    <property type="term" value="F:metal ion binding"/>
    <property type="evidence" value="ECO:0007669"/>
    <property type="project" value="InterPro"/>
</dbReference>